<dbReference type="Gene3D" id="3.30.230.100">
    <property type="match status" value="1"/>
</dbReference>
<evidence type="ECO:0000313" key="1">
    <source>
        <dbReference type="EMBL" id="CCE84032.1"/>
    </source>
</evidence>
<name>G8Y9B8_PICSO</name>
<dbReference type="Pfam" id="PF10448">
    <property type="entry name" value="POC3_POC4"/>
    <property type="match status" value="1"/>
</dbReference>
<gene>
    <name evidence="1" type="primary">Piso0_004634</name>
    <name evidence="1" type="ORF">GNLVRS01_PISO0K21196g</name>
    <name evidence="2" type="ORF">GNLVRS01_PISO0L21197g</name>
</gene>
<proteinExistence type="predicted"/>
<dbReference type="Proteomes" id="UP000005222">
    <property type="component" value="Chromosome L"/>
</dbReference>
<dbReference type="InterPro" id="IPR018854">
    <property type="entry name" value="Psome_chaperone_3/4"/>
</dbReference>
<dbReference type="eggNOG" id="ENOG502RQDM">
    <property type="taxonomic scope" value="Eukaryota"/>
</dbReference>
<protein>
    <submittedName>
        <fullName evidence="1">Piso0_004634 protein</fullName>
    </submittedName>
</protein>
<keyword evidence="3" id="KW-1185">Reference proteome</keyword>
<dbReference type="AlphaFoldDB" id="G8Y9B8"/>
<accession>G8Y9B8</accession>
<reference evidence="3" key="2">
    <citation type="journal article" date="2012" name="G3 (Bethesda)">
        <title>Pichia sorbitophila, an interspecies yeast hybrid reveals early steps of genome resolution following polyploidization.</title>
        <authorList>
            <person name="Leh Louis V."/>
            <person name="Despons L."/>
            <person name="Friedrich A."/>
            <person name="Martin T."/>
            <person name="Durrens P."/>
            <person name="Casaregola S."/>
            <person name="Neuveglise C."/>
            <person name="Fairhead C."/>
            <person name="Marck C."/>
            <person name="Cruz J.A."/>
            <person name="Straub M.L."/>
            <person name="Kugler V."/>
            <person name="Sacerdot C."/>
            <person name="Uzunov Z."/>
            <person name="Thierry A."/>
            <person name="Weiss S."/>
            <person name="Bleykasten C."/>
            <person name="De Montigny J."/>
            <person name="Jacques N."/>
            <person name="Jung P."/>
            <person name="Lemaire M."/>
            <person name="Mallet S."/>
            <person name="Morel G."/>
            <person name="Richard G.F."/>
            <person name="Sarkar A."/>
            <person name="Savel G."/>
            <person name="Schacherer J."/>
            <person name="Seret M.L."/>
            <person name="Talla E."/>
            <person name="Samson G."/>
            <person name="Jubin C."/>
            <person name="Poulain J."/>
            <person name="Vacherie B."/>
            <person name="Barbe V."/>
            <person name="Pelletier E."/>
            <person name="Sherman D.J."/>
            <person name="Westhof E."/>
            <person name="Weissenbach J."/>
            <person name="Baret P.V."/>
            <person name="Wincker P."/>
            <person name="Gaillardin C."/>
            <person name="Dujon B."/>
            <person name="Souciet J.L."/>
        </authorList>
    </citation>
    <scope>NUCLEOTIDE SEQUENCE [LARGE SCALE GENOMIC DNA]</scope>
    <source>
        <strain evidence="3">ATCC MYA-4447 / BCRC 22081 / CBS 7064 / NBRC 10061 / NRRL Y-12695</strain>
    </source>
</reference>
<reference evidence="1" key="1">
    <citation type="submission" date="2011-10" db="EMBL/GenBank/DDBJ databases">
        <authorList>
            <person name="Genoscope - CEA"/>
        </authorList>
    </citation>
    <scope>NUCLEOTIDE SEQUENCE</scope>
</reference>
<dbReference type="InParanoid" id="G8Y9B8"/>
<dbReference type="EMBL" id="FO082048">
    <property type="protein sequence ID" value="CCE85063.1"/>
    <property type="molecule type" value="Genomic_DNA"/>
</dbReference>
<evidence type="ECO:0000313" key="2">
    <source>
        <dbReference type="EMBL" id="CCE85063.1"/>
    </source>
</evidence>
<evidence type="ECO:0000313" key="3">
    <source>
        <dbReference type="Proteomes" id="UP000005222"/>
    </source>
</evidence>
<dbReference type="OrthoDB" id="4014860at2759"/>
<organism evidence="1 3">
    <name type="scientific">Pichia sorbitophila (strain ATCC MYA-4447 / BCRC 22081 / CBS 7064 / NBRC 10061 / NRRL Y-12695)</name>
    <name type="common">Hybrid yeast</name>
    <dbReference type="NCBI Taxonomy" id="559304"/>
    <lineage>
        <taxon>Eukaryota</taxon>
        <taxon>Fungi</taxon>
        <taxon>Dikarya</taxon>
        <taxon>Ascomycota</taxon>
        <taxon>Saccharomycotina</taxon>
        <taxon>Pichiomycetes</taxon>
        <taxon>Debaryomycetaceae</taxon>
        <taxon>Millerozyma</taxon>
    </lineage>
</organism>
<sequence length="121" mass="13074">MIVEKEIDSFGEQYQAVFSTDFAKTKGSIGVYINHTENSRIGGYVYSIGDRRSGEVYGVVLQDSSDEMAVEHARSLGRILVKKYGLPAYTCISGSVSNFGHLLQSVMAVIEGIKGGQQGSS</sequence>
<dbReference type="HOGENOM" id="CLU_156699_0_0_1"/>
<dbReference type="OMA" id="QVIFHRD"/>
<dbReference type="Proteomes" id="UP000005222">
    <property type="component" value="Chromosome K"/>
</dbReference>
<dbReference type="EMBL" id="FO082049">
    <property type="protein sequence ID" value="CCE84032.1"/>
    <property type="molecule type" value="Genomic_DNA"/>
</dbReference>